<proteinExistence type="predicted"/>
<dbReference type="InterPro" id="IPR011006">
    <property type="entry name" value="CheY-like_superfamily"/>
</dbReference>
<dbReference type="InterPro" id="IPR000014">
    <property type="entry name" value="PAS"/>
</dbReference>
<feature type="modified residue" description="4-aspartylphosphate" evidence="6">
    <location>
        <position position="714"/>
    </location>
</feature>
<keyword evidence="12" id="KW-1185">Reference proteome</keyword>
<evidence type="ECO:0000259" key="9">
    <source>
        <dbReference type="PROSITE" id="PS50112"/>
    </source>
</evidence>
<dbReference type="InterPro" id="IPR001789">
    <property type="entry name" value="Sig_transdc_resp-reg_receiver"/>
</dbReference>
<dbReference type="InterPro" id="IPR036890">
    <property type="entry name" value="HATPase_C_sf"/>
</dbReference>
<feature type="domain" description="PAC" evidence="10">
    <location>
        <begin position="210"/>
        <end position="262"/>
    </location>
</feature>
<dbReference type="Pfam" id="PF00512">
    <property type="entry name" value="HisKA"/>
    <property type="match status" value="1"/>
</dbReference>
<dbReference type="Gene3D" id="3.30.565.10">
    <property type="entry name" value="Histidine kinase-like ATPase, C-terminal domain"/>
    <property type="match status" value="1"/>
</dbReference>
<dbReference type="SUPFAM" id="SSF55874">
    <property type="entry name" value="ATPase domain of HSP90 chaperone/DNA topoisomerase II/histidine kinase"/>
    <property type="match status" value="1"/>
</dbReference>
<dbReference type="PRINTS" id="PR00344">
    <property type="entry name" value="BCTRLSENSOR"/>
</dbReference>
<dbReference type="SMART" id="SM00086">
    <property type="entry name" value="PAC"/>
    <property type="match status" value="3"/>
</dbReference>
<keyword evidence="3 6" id="KW-0597">Phosphoprotein</keyword>
<evidence type="ECO:0000256" key="2">
    <source>
        <dbReference type="ARBA" id="ARBA00012438"/>
    </source>
</evidence>
<dbReference type="SMART" id="SM00091">
    <property type="entry name" value="PAS"/>
    <property type="match status" value="3"/>
</dbReference>
<dbReference type="Gene3D" id="3.40.50.2300">
    <property type="match status" value="1"/>
</dbReference>
<evidence type="ECO:0000313" key="12">
    <source>
        <dbReference type="Proteomes" id="UP000632222"/>
    </source>
</evidence>
<feature type="domain" description="Response regulatory" evidence="8">
    <location>
        <begin position="665"/>
        <end position="784"/>
    </location>
</feature>
<comment type="caution">
    <text evidence="11">The sequence shown here is derived from an EMBL/GenBank/DDBJ whole genome shotgun (WGS) entry which is preliminary data.</text>
</comment>
<feature type="domain" description="PAS" evidence="9">
    <location>
        <begin position="267"/>
        <end position="312"/>
    </location>
</feature>
<dbReference type="SMART" id="SM00448">
    <property type="entry name" value="REC"/>
    <property type="match status" value="1"/>
</dbReference>
<dbReference type="SUPFAM" id="SSF47384">
    <property type="entry name" value="Homodimeric domain of signal transducing histidine kinase"/>
    <property type="match status" value="1"/>
</dbReference>
<dbReference type="CDD" id="cd00130">
    <property type="entry name" value="PAS"/>
    <property type="match status" value="3"/>
</dbReference>
<sequence length="873" mass="98448">MIDPRKELPSQVDPRLLLLAIQQSQNAVMITNRKDELIWVNTGFTLLTGYTLEEVEGKSPPDLLQGENSESIVTLDIQDSIARGQTFEGEVYNYKKDGSGYWALISVSALYDEKGDFDGFLCTQTDITERKTMERELSRYVQAIHKVEVSVLLTDHEDRLIWVNDHFTESNGFTLEEVRGKRPAEVLRGPNTDLDAAVAFDSSAVDHEPFRGEIFNYRKDGTGYWAEISATPLFGNKGEFQGFITISNDVTERKYYEAEMKRLNEAQMTRLAEAVRRSRNAVLVTDFHDCIEWANEGFTSLTGYTLEEVLGQRPGDILTPTGTNESLLQEIGNTIQAGGTFEGEIFQQRKNGSNYWAWISVTPLKNAAGEVQGFITIQTDITDRKSLEAELALAVVQVGQAQAAIESEKKALEANKAKSVFLANMSHELRTPLNAVLGFAQVMQRKPGRDEEDRRQLDIIQRSGEHLLELINDVLSISKIEAGKVNLAADPFDLHLLLQTVESMIRVRSEARKIELFFEIDASLPRFVRGDEGKLRQVLINLLSNAVKFTSNGGVVLRAWWEGSTAHFEVEDTGEGIKEEELITLFEPFVQTESGRKNREGTGLGLAISRTFVRLMGGDIRVRSSHGVGTTFEMDVKLPLAEQEAVRPKDERHVLGLEHGHPPVRLLVVDDMWENRTLMCELLQSVGFETREASNGQEAIEVWQDWHPHLIWMDIRMPVMDGYQATRSIRELEQTQGAERCKIIAFTASVFEQERTAILQSGCDDMVFKPFREETIFQTLSDRLGVRFRYADAPTEPQNQDLQPEEILIPERFTRIPEAVLTRLEQALRMGDDQAVLDLLDTLSETDSQLSKAIQNAVENFDFDVVLSGMGRS</sequence>
<dbReference type="SMART" id="SM00388">
    <property type="entry name" value="HisKA"/>
    <property type="match status" value="1"/>
</dbReference>
<dbReference type="InterPro" id="IPR001610">
    <property type="entry name" value="PAC"/>
</dbReference>
<evidence type="ECO:0000259" key="7">
    <source>
        <dbReference type="PROSITE" id="PS50109"/>
    </source>
</evidence>
<feature type="domain" description="PAC" evidence="10">
    <location>
        <begin position="339"/>
        <end position="393"/>
    </location>
</feature>
<dbReference type="CDD" id="cd17546">
    <property type="entry name" value="REC_hyHK_CKI1_RcsC-like"/>
    <property type="match status" value="1"/>
</dbReference>
<dbReference type="CDD" id="cd00082">
    <property type="entry name" value="HisKA"/>
    <property type="match status" value="1"/>
</dbReference>
<dbReference type="InterPro" id="IPR003661">
    <property type="entry name" value="HisK_dim/P_dom"/>
</dbReference>
<evidence type="ECO:0000313" key="11">
    <source>
        <dbReference type="EMBL" id="GGJ52002.1"/>
    </source>
</evidence>
<keyword evidence="4" id="KW-0808">Transferase</keyword>
<feature type="domain" description="PAS" evidence="9">
    <location>
        <begin position="136"/>
        <end position="181"/>
    </location>
</feature>
<name>A0ABQ2DDH1_9DEIO</name>
<dbReference type="PROSITE" id="PS50110">
    <property type="entry name" value="RESPONSE_REGULATORY"/>
    <property type="match status" value="1"/>
</dbReference>
<reference evidence="12" key="1">
    <citation type="journal article" date="2019" name="Int. J. Syst. Evol. Microbiol.">
        <title>The Global Catalogue of Microorganisms (GCM) 10K type strain sequencing project: providing services to taxonomists for standard genome sequencing and annotation.</title>
        <authorList>
            <consortium name="The Broad Institute Genomics Platform"/>
            <consortium name="The Broad Institute Genome Sequencing Center for Infectious Disease"/>
            <person name="Wu L."/>
            <person name="Ma J."/>
        </authorList>
    </citation>
    <scope>NUCLEOTIDE SEQUENCE [LARGE SCALE GENOMIC DNA]</scope>
    <source>
        <strain evidence="12">JCM 14370</strain>
    </source>
</reference>
<dbReference type="Gene3D" id="3.30.450.20">
    <property type="entry name" value="PAS domain"/>
    <property type="match status" value="3"/>
</dbReference>
<dbReference type="Proteomes" id="UP000632222">
    <property type="component" value="Unassembled WGS sequence"/>
</dbReference>
<dbReference type="RefSeq" id="WP_189006636.1">
    <property type="nucleotide sequence ID" value="NZ_BMOD01000024.1"/>
</dbReference>
<evidence type="ECO:0000256" key="4">
    <source>
        <dbReference type="ARBA" id="ARBA00022679"/>
    </source>
</evidence>
<accession>A0ABQ2DDH1</accession>
<dbReference type="CDD" id="cd16922">
    <property type="entry name" value="HATPase_EvgS-ArcB-TorS-like"/>
    <property type="match status" value="1"/>
</dbReference>
<dbReference type="PROSITE" id="PS50113">
    <property type="entry name" value="PAC"/>
    <property type="match status" value="3"/>
</dbReference>
<gene>
    <name evidence="11" type="ORF">GCM10008938_42510</name>
</gene>
<dbReference type="InterPro" id="IPR004358">
    <property type="entry name" value="Sig_transdc_His_kin-like_C"/>
</dbReference>
<dbReference type="PANTHER" id="PTHR43047:SF72">
    <property type="entry name" value="OSMOSENSING HISTIDINE PROTEIN KINASE SLN1"/>
    <property type="match status" value="1"/>
</dbReference>
<feature type="domain" description="PAC" evidence="10">
    <location>
        <begin position="85"/>
        <end position="139"/>
    </location>
</feature>
<evidence type="ECO:0000256" key="3">
    <source>
        <dbReference type="ARBA" id="ARBA00022553"/>
    </source>
</evidence>
<dbReference type="SMART" id="SM00387">
    <property type="entry name" value="HATPase_c"/>
    <property type="match status" value="1"/>
</dbReference>
<dbReference type="InterPro" id="IPR005467">
    <property type="entry name" value="His_kinase_dom"/>
</dbReference>
<dbReference type="SUPFAM" id="SSF55785">
    <property type="entry name" value="PYP-like sensor domain (PAS domain)"/>
    <property type="match status" value="3"/>
</dbReference>
<evidence type="ECO:0000256" key="6">
    <source>
        <dbReference type="PROSITE-ProRule" id="PRU00169"/>
    </source>
</evidence>
<dbReference type="SUPFAM" id="SSF52172">
    <property type="entry name" value="CheY-like"/>
    <property type="match status" value="1"/>
</dbReference>
<dbReference type="PROSITE" id="PS50112">
    <property type="entry name" value="PAS"/>
    <property type="match status" value="3"/>
</dbReference>
<dbReference type="EMBL" id="BMOD01000024">
    <property type="protein sequence ID" value="GGJ52002.1"/>
    <property type="molecule type" value="Genomic_DNA"/>
</dbReference>
<dbReference type="Pfam" id="PF00072">
    <property type="entry name" value="Response_reg"/>
    <property type="match status" value="1"/>
</dbReference>
<protein>
    <recommendedName>
        <fullName evidence="2">histidine kinase</fullName>
        <ecNumber evidence="2">2.7.13.3</ecNumber>
    </recommendedName>
</protein>
<keyword evidence="5" id="KW-0418">Kinase</keyword>
<dbReference type="PROSITE" id="PS50109">
    <property type="entry name" value="HIS_KIN"/>
    <property type="match status" value="1"/>
</dbReference>
<dbReference type="InterPro" id="IPR003594">
    <property type="entry name" value="HATPase_dom"/>
</dbReference>
<evidence type="ECO:0000259" key="8">
    <source>
        <dbReference type="PROSITE" id="PS50110"/>
    </source>
</evidence>
<dbReference type="InterPro" id="IPR036097">
    <property type="entry name" value="HisK_dim/P_sf"/>
</dbReference>
<evidence type="ECO:0000256" key="5">
    <source>
        <dbReference type="ARBA" id="ARBA00022777"/>
    </source>
</evidence>
<dbReference type="EC" id="2.7.13.3" evidence="2"/>
<comment type="catalytic activity">
    <reaction evidence="1">
        <text>ATP + protein L-histidine = ADP + protein N-phospho-L-histidine.</text>
        <dbReference type="EC" id="2.7.13.3"/>
    </reaction>
</comment>
<dbReference type="NCBIfam" id="TIGR00229">
    <property type="entry name" value="sensory_box"/>
    <property type="match status" value="3"/>
</dbReference>
<dbReference type="PANTHER" id="PTHR43047">
    <property type="entry name" value="TWO-COMPONENT HISTIDINE PROTEIN KINASE"/>
    <property type="match status" value="1"/>
</dbReference>
<feature type="domain" description="PAS" evidence="9">
    <location>
        <begin position="13"/>
        <end position="84"/>
    </location>
</feature>
<evidence type="ECO:0000259" key="10">
    <source>
        <dbReference type="PROSITE" id="PS50113"/>
    </source>
</evidence>
<dbReference type="InterPro" id="IPR035965">
    <property type="entry name" value="PAS-like_dom_sf"/>
</dbReference>
<feature type="domain" description="Histidine kinase" evidence="7">
    <location>
        <begin position="424"/>
        <end position="640"/>
    </location>
</feature>
<dbReference type="Pfam" id="PF02518">
    <property type="entry name" value="HATPase_c"/>
    <property type="match status" value="1"/>
</dbReference>
<dbReference type="InterPro" id="IPR000700">
    <property type="entry name" value="PAS-assoc_C"/>
</dbReference>
<dbReference type="Pfam" id="PF13426">
    <property type="entry name" value="PAS_9"/>
    <property type="match status" value="3"/>
</dbReference>
<evidence type="ECO:0000256" key="1">
    <source>
        <dbReference type="ARBA" id="ARBA00000085"/>
    </source>
</evidence>
<organism evidence="11 12">
    <name type="scientific">Deinococcus roseus</name>
    <dbReference type="NCBI Taxonomy" id="392414"/>
    <lineage>
        <taxon>Bacteria</taxon>
        <taxon>Thermotogati</taxon>
        <taxon>Deinococcota</taxon>
        <taxon>Deinococci</taxon>
        <taxon>Deinococcales</taxon>
        <taxon>Deinococcaceae</taxon>
        <taxon>Deinococcus</taxon>
    </lineage>
</organism>
<dbReference type="Gene3D" id="1.10.287.130">
    <property type="match status" value="1"/>
</dbReference>